<dbReference type="RefSeq" id="WP_353719619.1">
    <property type="nucleotide sequence ID" value="NZ_CP159289.1"/>
</dbReference>
<keyword evidence="1" id="KW-1133">Transmembrane helix</keyword>
<dbReference type="AlphaFoldDB" id="A0AAU8FKS0"/>
<protein>
    <submittedName>
        <fullName evidence="2">Uncharacterized protein</fullName>
    </submittedName>
</protein>
<gene>
    <name evidence="2" type="ORF">ABV298_28995</name>
</gene>
<name>A0AAU8FKS0_9BACT</name>
<evidence type="ECO:0000256" key="1">
    <source>
        <dbReference type="SAM" id="Phobius"/>
    </source>
</evidence>
<proteinExistence type="predicted"/>
<reference evidence="2" key="1">
    <citation type="submission" date="2024-06" db="EMBL/GenBank/DDBJ databases">
        <title>Sequencing and assembly of the genome of Dyadobacter sp. strain 676, a symbiont of Cyamopsis tetragonoloba.</title>
        <authorList>
            <person name="Guro P."/>
            <person name="Sazanova A."/>
            <person name="Kuznetsova I."/>
            <person name="Belimov A."/>
            <person name="Safronova V."/>
        </authorList>
    </citation>
    <scope>NUCLEOTIDE SEQUENCE</scope>
    <source>
        <strain evidence="2">676</strain>
    </source>
</reference>
<accession>A0AAU8FKS0</accession>
<keyword evidence="1" id="KW-0472">Membrane</keyword>
<keyword evidence="1" id="KW-0812">Transmembrane</keyword>
<sequence>MIPSIDPKPPGKRLIKKMSTRTKWMILAPLGLLLFSFGLTVLSEAAHQRRIGEPTQVWVVLGLYSLALINGGLIMFGEALRFRILLDVRRETRRSMRQLLRKVNLKAAGKNKSGKKSKKPYQNRLTGLVDSIPKRLDYFLFASN</sequence>
<dbReference type="EMBL" id="CP159289">
    <property type="protein sequence ID" value="XCH24299.1"/>
    <property type="molecule type" value="Genomic_DNA"/>
</dbReference>
<evidence type="ECO:0000313" key="2">
    <source>
        <dbReference type="EMBL" id="XCH24299.1"/>
    </source>
</evidence>
<feature type="transmembrane region" description="Helical" evidence="1">
    <location>
        <begin position="55"/>
        <end position="76"/>
    </location>
</feature>
<organism evidence="2">
    <name type="scientific">Dyadobacter sp. 676</name>
    <dbReference type="NCBI Taxonomy" id="3088362"/>
    <lineage>
        <taxon>Bacteria</taxon>
        <taxon>Pseudomonadati</taxon>
        <taxon>Bacteroidota</taxon>
        <taxon>Cytophagia</taxon>
        <taxon>Cytophagales</taxon>
        <taxon>Spirosomataceae</taxon>
        <taxon>Dyadobacter</taxon>
    </lineage>
</organism>